<dbReference type="InterPro" id="IPR021373">
    <property type="entry name" value="DUF2993"/>
</dbReference>
<dbReference type="EMBL" id="FTNT01000010">
    <property type="protein sequence ID" value="SIS17187.1"/>
    <property type="molecule type" value="Genomic_DNA"/>
</dbReference>
<dbReference type="STRING" id="1344003.SAMN05445060_3219"/>
<sequence length="268" mass="27377">MAVVIAVAAAVLVDVGAAIRAEHRFAVAVRSGSGLSFDPEITIGGFPFLRAAADHRYPQVGITARGVVVGSCHDGVLCRGDLRSALTDVRTDGATVTSRSSMRVSRVSGSLTIDSVNLGRFLDIIDLTVTTPAPRDEPGGGGPVDGNLSASSGILLTGTVPVPRTGRDAAAKVSVVADLSVVGGALRVQATGFYRGPEEHVTADVPDGSRAAVLAAFTRTLPVLPLPWGIVATSAHTEGSDVTVAGDDLGPTTLYPTDFVSARPTADR</sequence>
<gene>
    <name evidence="1" type="ORF">SAMN05445060_3219</name>
</gene>
<reference evidence="1 2" key="1">
    <citation type="submission" date="2017-01" db="EMBL/GenBank/DDBJ databases">
        <authorList>
            <person name="Mah S.A."/>
            <person name="Swanson W.J."/>
            <person name="Moy G.W."/>
            <person name="Vacquier V.D."/>
        </authorList>
    </citation>
    <scope>NUCLEOTIDE SEQUENCE [LARGE SCALE GENOMIC DNA]</scope>
    <source>
        <strain evidence="1 2">CPCC 203464</strain>
    </source>
</reference>
<evidence type="ECO:0000313" key="1">
    <source>
        <dbReference type="EMBL" id="SIS17187.1"/>
    </source>
</evidence>
<dbReference type="AlphaFoldDB" id="A0A1N7GX62"/>
<name>A0A1N7GX62_9NOCA</name>
<dbReference type="Pfam" id="PF11209">
    <property type="entry name" value="LmeA"/>
    <property type="match status" value="1"/>
</dbReference>
<evidence type="ECO:0008006" key="3">
    <source>
        <dbReference type="Google" id="ProtNLM"/>
    </source>
</evidence>
<organism evidence="1 2">
    <name type="scientific">Williamsia sterculiae</name>
    <dbReference type="NCBI Taxonomy" id="1344003"/>
    <lineage>
        <taxon>Bacteria</taxon>
        <taxon>Bacillati</taxon>
        <taxon>Actinomycetota</taxon>
        <taxon>Actinomycetes</taxon>
        <taxon>Mycobacteriales</taxon>
        <taxon>Nocardiaceae</taxon>
        <taxon>Williamsia</taxon>
    </lineage>
</organism>
<keyword evidence="2" id="KW-1185">Reference proteome</keyword>
<protein>
    <recommendedName>
        <fullName evidence="3">DUF2993 domain-containing protein</fullName>
    </recommendedName>
</protein>
<accession>A0A1N7GX62</accession>
<proteinExistence type="predicted"/>
<evidence type="ECO:0000313" key="2">
    <source>
        <dbReference type="Proteomes" id="UP000186218"/>
    </source>
</evidence>
<dbReference type="Proteomes" id="UP000186218">
    <property type="component" value="Unassembled WGS sequence"/>
</dbReference>